<sequence length="156" mass="16384">MAPKASSATTARDLELLVLAWQSLKTAPQVDYDLFAQKAGYKNAATAATQFHTLKKKVFALALAADGSSTDKNNNNTASAPSTPKSATPRKRAAAKAATMMGDDVAADSTPTKKPRAKKQEEKKKVKTEMTDGEEDVGDAEGGEVVKGLAPNEGEC</sequence>
<keyword evidence="3" id="KW-1185">Reference proteome</keyword>
<evidence type="ECO:0000256" key="1">
    <source>
        <dbReference type="SAM" id="MobiDB-lite"/>
    </source>
</evidence>
<name>A0A136JKR5_9PEZI</name>
<feature type="region of interest" description="Disordered" evidence="1">
    <location>
        <begin position="66"/>
        <end position="156"/>
    </location>
</feature>
<dbReference type="AlphaFoldDB" id="A0A136JKR5"/>
<evidence type="ECO:0000313" key="3">
    <source>
        <dbReference type="Proteomes" id="UP000070501"/>
    </source>
</evidence>
<dbReference type="InParanoid" id="A0A136JKR5"/>
<dbReference type="STRING" id="196109.A0A136JKR5"/>
<reference evidence="3" key="1">
    <citation type="submission" date="2016-02" db="EMBL/GenBank/DDBJ databases">
        <title>Draft genome sequence of Microdochium bolleyi, a fungal endophyte of beachgrass.</title>
        <authorList>
            <consortium name="DOE Joint Genome Institute"/>
            <person name="David A.S."/>
            <person name="May G."/>
            <person name="Haridas S."/>
            <person name="Lim J."/>
            <person name="Wang M."/>
            <person name="Labutti K."/>
            <person name="Lipzen A."/>
            <person name="Barry K."/>
            <person name="Grigoriev I.V."/>
        </authorList>
    </citation>
    <scope>NUCLEOTIDE SEQUENCE [LARGE SCALE GENOMIC DNA]</scope>
    <source>
        <strain evidence="3">J235TASD1</strain>
    </source>
</reference>
<dbReference type="OrthoDB" id="5403747at2759"/>
<evidence type="ECO:0000313" key="2">
    <source>
        <dbReference type="EMBL" id="KXJ97745.1"/>
    </source>
</evidence>
<dbReference type="EMBL" id="KQ964245">
    <property type="protein sequence ID" value="KXJ97745.1"/>
    <property type="molecule type" value="Genomic_DNA"/>
</dbReference>
<protein>
    <submittedName>
        <fullName evidence="2">Uncharacterized protein</fullName>
    </submittedName>
</protein>
<dbReference type="Proteomes" id="UP000070501">
    <property type="component" value="Unassembled WGS sequence"/>
</dbReference>
<feature type="compositionally biased region" description="Acidic residues" evidence="1">
    <location>
        <begin position="131"/>
        <end position="142"/>
    </location>
</feature>
<organism evidence="2 3">
    <name type="scientific">Microdochium bolleyi</name>
    <dbReference type="NCBI Taxonomy" id="196109"/>
    <lineage>
        <taxon>Eukaryota</taxon>
        <taxon>Fungi</taxon>
        <taxon>Dikarya</taxon>
        <taxon>Ascomycota</taxon>
        <taxon>Pezizomycotina</taxon>
        <taxon>Sordariomycetes</taxon>
        <taxon>Xylariomycetidae</taxon>
        <taxon>Xylariales</taxon>
        <taxon>Microdochiaceae</taxon>
        <taxon>Microdochium</taxon>
    </lineage>
</organism>
<feature type="compositionally biased region" description="Basic and acidic residues" evidence="1">
    <location>
        <begin position="118"/>
        <end position="130"/>
    </location>
</feature>
<accession>A0A136JKR5</accession>
<proteinExistence type="predicted"/>
<gene>
    <name evidence="2" type="ORF">Micbo1qcDRAFT_200025</name>
</gene>
<feature type="compositionally biased region" description="Polar residues" evidence="1">
    <location>
        <begin position="67"/>
        <end position="86"/>
    </location>
</feature>